<dbReference type="PANTHER" id="PTHR21148">
    <property type="entry name" value="THIOREDOXIN DOMAIN-CONTAINING PROTEIN 9"/>
    <property type="match status" value="1"/>
</dbReference>
<evidence type="ECO:0000256" key="1">
    <source>
        <dbReference type="SAM" id="MobiDB-lite"/>
    </source>
</evidence>
<organism evidence="2 3">
    <name type="scientific">Monascus purpureus</name>
    <name type="common">Red mold</name>
    <name type="synonym">Monascus anka</name>
    <dbReference type="NCBI Taxonomy" id="5098"/>
    <lineage>
        <taxon>Eukaryota</taxon>
        <taxon>Fungi</taxon>
        <taxon>Dikarya</taxon>
        <taxon>Ascomycota</taxon>
        <taxon>Pezizomycotina</taxon>
        <taxon>Eurotiomycetes</taxon>
        <taxon>Eurotiomycetidae</taxon>
        <taxon>Eurotiales</taxon>
        <taxon>Aspergillaceae</taxon>
        <taxon>Monascus</taxon>
    </lineage>
</organism>
<sequence>MHSSAKEPSNPAQRSTDEEEEDDDALFEALENEDDSAYRTHRIEQLNAEFAKEVQAQVQRNASSAKIDIDNLYPTLSNDQSLLDFTTQTHRCVIHFAHPDFAKCGVMDGHLRDLAARHYEVRFARVDVRNIPFVVNKLNIRVLPYVIGFNDGLAVERVVGFEGLGNGGKQDGVDQFSTATLEKRLLRKGILVRAKFIAGDEGSGASDEGSDNEDEQRMGGRVIRQGNIRRNDTENDDDDDWD</sequence>
<dbReference type="SUPFAM" id="SSF52833">
    <property type="entry name" value="Thioredoxin-like"/>
    <property type="match status" value="1"/>
</dbReference>
<protein>
    <recommendedName>
        <fullName evidence="4">Thioredoxin domain-containing protein</fullName>
    </recommendedName>
</protein>
<evidence type="ECO:0000313" key="3">
    <source>
        <dbReference type="Proteomes" id="UP000319663"/>
    </source>
</evidence>
<feature type="region of interest" description="Disordered" evidence="1">
    <location>
        <begin position="1"/>
        <end position="25"/>
    </location>
</feature>
<proteinExistence type="predicted"/>
<reference evidence="2 3" key="1">
    <citation type="submission" date="2019-06" db="EMBL/GenBank/DDBJ databases">
        <title>Wine fermentation using esterase from Monascus purpureus.</title>
        <authorList>
            <person name="Geng C."/>
            <person name="Zhang Y."/>
        </authorList>
    </citation>
    <scope>NUCLEOTIDE SEQUENCE [LARGE SCALE GENOMIC DNA]</scope>
    <source>
        <strain evidence="2">HQ1</strain>
    </source>
</reference>
<dbReference type="AlphaFoldDB" id="A0A507R173"/>
<dbReference type="OrthoDB" id="10257948at2759"/>
<accession>A0A507R173</accession>
<keyword evidence="3" id="KW-1185">Reference proteome</keyword>
<feature type="compositionally biased region" description="Polar residues" evidence="1">
    <location>
        <begin position="1"/>
        <end position="14"/>
    </location>
</feature>
<name>A0A507R173_MONPU</name>
<dbReference type="STRING" id="5098.A0A507R173"/>
<evidence type="ECO:0008006" key="4">
    <source>
        <dbReference type="Google" id="ProtNLM"/>
    </source>
</evidence>
<dbReference type="InterPro" id="IPR036249">
    <property type="entry name" value="Thioredoxin-like_sf"/>
</dbReference>
<feature type="region of interest" description="Disordered" evidence="1">
    <location>
        <begin position="200"/>
        <end position="242"/>
    </location>
</feature>
<dbReference type="EMBL" id="VIFY01000034">
    <property type="protein sequence ID" value="TQB74179.1"/>
    <property type="molecule type" value="Genomic_DNA"/>
</dbReference>
<comment type="caution">
    <text evidence="2">The sequence shown here is derived from an EMBL/GenBank/DDBJ whole genome shotgun (WGS) entry which is preliminary data.</text>
</comment>
<dbReference type="Gene3D" id="3.40.30.10">
    <property type="entry name" value="Glutaredoxin"/>
    <property type="match status" value="1"/>
</dbReference>
<evidence type="ECO:0000313" key="2">
    <source>
        <dbReference type="EMBL" id="TQB74179.1"/>
    </source>
</evidence>
<gene>
    <name evidence="2" type="ORF">MPDQ_005083</name>
</gene>
<dbReference type="Proteomes" id="UP000319663">
    <property type="component" value="Unassembled WGS sequence"/>
</dbReference>
<dbReference type="CDD" id="cd02989">
    <property type="entry name" value="Phd_like_TxnDC9"/>
    <property type="match status" value="1"/>
</dbReference>